<evidence type="ECO:0000256" key="5">
    <source>
        <dbReference type="ARBA" id="ARBA00022525"/>
    </source>
</evidence>
<protein>
    <recommendedName>
        <fullName evidence="16">Phytase A</fullName>
        <ecNumber evidence="4">3.1.3.8</ecNumber>
    </recommendedName>
    <alternativeName>
        <fullName evidence="17">Histidine acid phosphatase phyA</fullName>
    </alternativeName>
    <alternativeName>
        <fullName evidence="10">Myo-inositol hexakisphosphate phosphohydrolase A</fullName>
    </alternativeName>
    <alternativeName>
        <fullName evidence="9">Myo-inositol-hexaphosphate 3-phosphohydrolase A</fullName>
    </alternativeName>
</protein>
<dbReference type="EMBL" id="CAIJEO010000013">
    <property type="protein sequence ID" value="CAD0101097.1"/>
    <property type="molecule type" value="Genomic_DNA"/>
</dbReference>
<evidence type="ECO:0000256" key="19">
    <source>
        <dbReference type="PIRSR" id="PIRSR000894-2"/>
    </source>
</evidence>
<feature type="disulfide bond" evidence="19">
    <location>
        <begin position="110"/>
        <end position="452"/>
    </location>
</feature>
<dbReference type="EC" id="3.1.3.8" evidence="4"/>
<dbReference type="CDD" id="cd07061">
    <property type="entry name" value="HP_HAP_like"/>
    <property type="match status" value="1"/>
</dbReference>
<comment type="caution">
    <text evidence="20">The sequence shown here is derived from an EMBL/GenBank/DDBJ whole genome shotgun (WGS) entry which is preliminary data.</text>
</comment>
<gene>
    <name evidence="20" type="ORF">AWRI4233_LOCUS9922</name>
</gene>
<comment type="catalytic activity">
    <reaction evidence="15">
        <text>1D-myo-inositol hexakisphosphate + H2O = 1D-myo-inositol 1,2,4,5,6-pentakisphosphate + phosphate</text>
        <dbReference type="Rhea" id="RHEA:16989"/>
        <dbReference type="ChEBI" id="CHEBI:15377"/>
        <dbReference type="ChEBI" id="CHEBI:43474"/>
        <dbReference type="ChEBI" id="CHEBI:57798"/>
        <dbReference type="ChEBI" id="CHEBI:58130"/>
        <dbReference type="EC" id="3.1.3.8"/>
    </reaction>
    <physiologicalReaction direction="left-to-right" evidence="15">
        <dbReference type="Rhea" id="RHEA:16990"/>
    </physiologicalReaction>
</comment>
<dbReference type="PANTHER" id="PTHR20963:SF24">
    <property type="entry name" value="3-PHYTASE B"/>
    <property type="match status" value="1"/>
</dbReference>
<evidence type="ECO:0000256" key="8">
    <source>
        <dbReference type="ARBA" id="ARBA00023180"/>
    </source>
</evidence>
<reference evidence="20" key="1">
    <citation type="submission" date="2020-06" db="EMBL/GenBank/DDBJ databases">
        <authorList>
            <person name="Onetto C."/>
        </authorList>
    </citation>
    <scope>NUCLEOTIDE SEQUENCE</scope>
</reference>
<evidence type="ECO:0000256" key="7">
    <source>
        <dbReference type="ARBA" id="ARBA00023157"/>
    </source>
</evidence>
<accession>A0A9N8K5K5</accession>
<evidence type="ECO:0000256" key="11">
    <source>
        <dbReference type="ARBA" id="ARBA00043670"/>
    </source>
</evidence>
<dbReference type="AlphaFoldDB" id="A0A9N8K5K5"/>
<evidence type="ECO:0000256" key="6">
    <source>
        <dbReference type="ARBA" id="ARBA00022801"/>
    </source>
</evidence>
<comment type="catalytic activity">
    <reaction evidence="11">
        <text>1D-myo-inositol 1,2,5,6-tetrakisphosphate + H2O = 1D-myo-inositol 1,2,6-trisphosphate + phosphate</text>
        <dbReference type="Rhea" id="RHEA:77119"/>
        <dbReference type="ChEBI" id="CHEBI:15377"/>
        <dbReference type="ChEBI" id="CHEBI:43474"/>
        <dbReference type="ChEBI" id="CHEBI:195535"/>
        <dbReference type="ChEBI" id="CHEBI:195537"/>
    </reaction>
    <physiologicalReaction direction="left-to-right" evidence="11">
        <dbReference type="Rhea" id="RHEA:77120"/>
    </physiologicalReaction>
</comment>
<dbReference type="PIRSF" id="PIRSF000894">
    <property type="entry name" value="Acid_phosphatase"/>
    <property type="match status" value="1"/>
</dbReference>
<dbReference type="PANTHER" id="PTHR20963">
    <property type="entry name" value="MULTIPLE INOSITOL POLYPHOSPHATE PHOSPHATASE-RELATED"/>
    <property type="match status" value="1"/>
</dbReference>
<name>A0A9N8K5K5_9PEZI</name>
<evidence type="ECO:0000256" key="15">
    <source>
        <dbReference type="ARBA" id="ARBA00043788"/>
    </source>
</evidence>
<dbReference type="InterPro" id="IPR029033">
    <property type="entry name" value="His_PPase_superfam"/>
</dbReference>
<evidence type="ECO:0000256" key="10">
    <source>
        <dbReference type="ARBA" id="ARBA00042300"/>
    </source>
</evidence>
<dbReference type="FunFam" id="3.40.50.1240:FF:000027">
    <property type="entry name" value="3-phytase A"/>
    <property type="match status" value="1"/>
</dbReference>
<evidence type="ECO:0000256" key="16">
    <source>
        <dbReference type="ARBA" id="ARBA00044106"/>
    </source>
</evidence>
<dbReference type="InterPro" id="IPR033379">
    <property type="entry name" value="Acid_Pase_AS"/>
</dbReference>
<dbReference type="Pfam" id="PF00328">
    <property type="entry name" value="His_Phos_2"/>
    <property type="match status" value="1"/>
</dbReference>
<evidence type="ECO:0000313" key="20">
    <source>
        <dbReference type="EMBL" id="CAD0101097.1"/>
    </source>
</evidence>
<evidence type="ECO:0000256" key="4">
    <source>
        <dbReference type="ARBA" id="ARBA00012632"/>
    </source>
</evidence>
<comment type="similarity">
    <text evidence="2">Belongs to the histidine acid phosphatase family.</text>
</comment>
<evidence type="ECO:0000256" key="12">
    <source>
        <dbReference type="ARBA" id="ARBA00043675"/>
    </source>
</evidence>
<feature type="active site" description="Proton donor" evidence="18">
    <location>
        <position position="400"/>
    </location>
</feature>
<dbReference type="InterPro" id="IPR016274">
    <property type="entry name" value="Histidine_acid_Pase_euk"/>
</dbReference>
<evidence type="ECO:0000256" key="18">
    <source>
        <dbReference type="PIRSR" id="PIRSR000894-1"/>
    </source>
</evidence>
<dbReference type="SUPFAM" id="SSF53254">
    <property type="entry name" value="Phosphoglycerate mutase-like"/>
    <property type="match status" value="1"/>
</dbReference>
<evidence type="ECO:0000256" key="3">
    <source>
        <dbReference type="ARBA" id="ARBA00011245"/>
    </source>
</evidence>
<keyword evidence="6" id="KW-0378">Hydrolase</keyword>
<organism evidence="20 21">
    <name type="scientific">Aureobasidium mustum</name>
    <dbReference type="NCBI Taxonomy" id="2773714"/>
    <lineage>
        <taxon>Eukaryota</taxon>
        <taxon>Fungi</taxon>
        <taxon>Dikarya</taxon>
        <taxon>Ascomycota</taxon>
        <taxon>Pezizomycotina</taxon>
        <taxon>Dothideomycetes</taxon>
        <taxon>Dothideomycetidae</taxon>
        <taxon>Dothideales</taxon>
        <taxon>Saccotheciaceae</taxon>
        <taxon>Aureobasidium</taxon>
    </lineage>
</organism>
<keyword evidence="5" id="KW-0964">Secreted</keyword>
<sequence length="505" mass="55616">MANESSHVLPTWVVRKGYKELDGLEHEARRRCISRFTLYSMALTAASLFALGVISSSSGHFIPVPAPNNHTCDNVQTGYQCQPQISHYWGQYSPYFSVPSEIPANVPLTCSVTFAQILSRHGARDPTASKTAKYNATIAKIKKNVANFTGKYAFLDDYEYTLGADQLTDFGRQQMENSGIKYYQRYAGLARKAIPFVRSSGEARVVESAEKWVDGFTEAKTNDWWANKQYPSVNVVISEDAGSNNTLNHDLCTSFEDGPDSNIADAAQKTWVSVFVPNIQKRINADFPGANLTSAEIVYLMDLCPFNTVASATGAVSPFCSLFTETEWQDYGYYESLNKFYGYGAGNPLGPTQGVGFTNELIARLTRKPVVDNTSTNHTLDSNPATFPLDRALYADFSHDNDMTAIFFAMGLYNSTSALSNTTLETAQQTNGYSAAYTVPFAARAYVEKLQCLGHREELVRVIVNDRVIPLRSCGADWLGRCTLSDFVGSLSFARSGGDWATCSA</sequence>
<evidence type="ECO:0000256" key="13">
    <source>
        <dbReference type="ARBA" id="ARBA00043721"/>
    </source>
</evidence>
<dbReference type="Proteomes" id="UP000714618">
    <property type="component" value="Unassembled WGS sequence"/>
</dbReference>
<keyword evidence="21" id="KW-1185">Reference proteome</keyword>
<evidence type="ECO:0000256" key="9">
    <source>
        <dbReference type="ARBA" id="ARBA00041857"/>
    </source>
</evidence>
<proteinExistence type="inferred from homology"/>
<evidence type="ECO:0000256" key="14">
    <source>
        <dbReference type="ARBA" id="ARBA00043748"/>
    </source>
</evidence>
<comment type="catalytic activity">
    <reaction evidence="14">
        <text>1D-myo-inositol 1,2,4,5,6-pentakisphosphate + H2O = 1D-myo-inositol 1,2,5,6-tetrakisphosphate + phosphate</text>
        <dbReference type="Rhea" id="RHEA:77115"/>
        <dbReference type="ChEBI" id="CHEBI:15377"/>
        <dbReference type="ChEBI" id="CHEBI:43474"/>
        <dbReference type="ChEBI" id="CHEBI:57798"/>
        <dbReference type="ChEBI" id="CHEBI:195535"/>
    </reaction>
    <physiologicalReaction direction="left-to-right" evidence="14">
        <dbReference type="Rhea" id="RHEA:77116"/>
    </physiologicalReaction>
</comment>
<evidence type="ECO:0000256" key="2">
    <source>
        <dbReference type="ARBA" id="ARBA00005375"/>
    </source>
</evidence>
<dbReference type="PROSITE" id="PS00778">
    <property type="entry name" value="HIS_ACID_PHOSPHAT_2"/>
    <property type="match status" value="1"/>
</dbReference>
<dbReference type="GO" id="GO:0003993">
    <property type="term" value="F:acid phosphatase activity"/>
    <property type="evidence" value="ECO:0007669"/>
    <property type="project" value="TreeGrafter"/>
</dbReference>
<dbReference type="OrthoDB" id="6509975at2759"/>
<comment type="subcellular location">
    <subcellularLocation>
        <location evidence="1">Secreted</location>
    </subcellularLocation>
</comment>
<feature type="disulfide bond" evidence="19">
    <location>
        <begin position="72"/>
        <end position="81"/>
    </location>
</feature>
<dbReference type="Gene3D" id="3.40.50.1240">
    <property type="entry name" value="Phosphoglycerate mutase-like"/>
    <property type="match status" value="1"/>
</dbReference>
<dbReference type="PROSITE" id="PS00616">
    <property type="entry name" value="HIS_ACID_PHOSPHAT_1"/>
    <property type="match status" value="1"/>
</dbReference>
<evidence type="ECO:0000256" key="1">
    <source>
        <dbReference type="ARBA" id="ARBA00004613"/>
    </source>
</evidence>
<dbReference type="GO" id="GO:0005576">
    <property type="term" value="C:extracellular region"/>
    <property type="evidence" value="ECO:0007669"/>
    <property type="project" value="UniProtKB-SubCell"/>
</dbReference>
<evidence type="ECO:0000313" key="21">
    <source>
        <dbReference type="Proteomes" id="UP000714618"/>
    </source>
</evidence>
<feature type="active site" description="Nucleophile" evidence="18">
    <location>
        <position position="121"/>
    </location>
</feature>
<keyword evidence="7 19" id="KW-1015">Disulfide bond</keyword>
<feature type="disulfide bond" evidence="19">
    <location>
        <begin position="304"/>
        <end position="320"/>
    </location>
</feature>
<comment type="catalytic activity">
    <reaction evidence="13">
        <text>1D-myo-inositol 1,2,6-trisphosphate + H2O = 1D-myo-inositol 1,2-bisphosphate + phosphate</text>
        <dbReference type="Rhea" id="RHEA:77131"/>
        <dbReference type="ChEBI" id="CHEBI:15377"/>
        <dbReference type="ChEBI" id="CHEBI:43474"/>
        <dbReference type="ChEBI" id="CHEBI:195537"/>
        <dbReference type="ChEBI" id="CHEBI:195539"/>
    </reaction>
    <physiologicalReaction direction="left-to-right" evidence="13">
        <dbReference type="Rhea" id="RHEA:77132"/>
    </physiologicalReaction>
</comment>
<dbReference type="InterPro" id="IPR000560">
    <property type="entry name" value="His_Pase_clade-2"/>
</dbReference>
<feature type="disulfide bond" evidence="19">
    <location>
        <begin position="474"/>
        <end position="482"/>
    </location>
</feature>
<comment type="subunit">
    <text evidence="3">Monomer.</text>
</comment>
<evidence type="ECO:0000256" key="17">
    <source>
        <dbReference type="ARBA" id="ARBA00044262"/>
    </source>
</evidence>
<feature type="disulfide bond" evidence="19">
    <location>
        <begin position="252"/>
        <end position="503"/>
    </location>
</feature>
<comment type="catalytic activity">
    <reaction evidence="12">
        <text>1D-myo-inositol 1,2-bisphosphate + H2O = 1D-myo-inositol 2-phosphate + phosphate</text>
        <dbReference type="Rhea" id="RHEA:77135"/>
        <dbReference type="ChEBI" id="CHEBI:15377"/>
        <dbReference type="ChEBI" id="CHEBI:43474"/>
        <dbReference type="ChEBI" id="CHEBI:84142"/>
        <dbReference type="ChEBI" id="CHEBI:195539"/>
    </reaction>
    <physiologicalReaction direction="left-to-right" evidence="12">
        <dbReference type="Rhea" id="RHEA:77136"/>
    </physiologicalReaction>
</comment>
<dbReference type="GO" id="GO:0016158">
    <property type="term" value="F:inositol hexakisphosphate 3-phosphatase activity"/>
    <property type="evidence" value="ECO:0007669"/>
    <property type="project" value="UniProtKB-EC"/>
</dbReference>
<keyword evidence="8" id="KW-0325">Glycoprotein</keyword>